<dbReference type="GeneID" id="68918799"/>
<keyword evidence="2" id="KW-1185">Reference proteome</keyword>
<organism evidence="1 2">
    <name type="scientific">Caenorhabditis briggsae</name>
    <dbReference type="NCBI Taxonomy" id="6238"/>
    <lineage>
        <taxon>Eukaryota</taxon>
        <taxon>Metazoa</taxon>
        <taxon>Ecdysozoa</taxon>
        <taxon>Nematoda</taxon>
        <taxon>Chromadorea</taxon>
        <taxon>Rhabditida</taxon>
        <taxon>Rhabditina</taxon>
        <taxon>Rhabditomorpha</taxon>
        <taxon>Rhabditoidea</taxon>
        <taxon>Rhabditidae</taxon>
        <taxon>Peloderinae</taxon>
        <taxon>Caenorhabditis</taxon>
    </lineage>
</organism>
<protein>
    <submittedName>
        <fullName evidence="1">Protein CBG27345</fullName>
    </submittedName>
</protein>
<evidence type="ECO:0000313" key="1">
    <source>
        <dbReference type="EMBL" id="CAR98976.1"/>
    </source>
</evidence>
<reference evidence="1 2" key="2">
    <citation type="journal article" date="2011" name="PLoS Genet.">
        <title>Caenorhabditis briggsae recombinant inbred line genotypes reveal inter-strain incompatibility and the evolution of recombination.</title>
        <authorList>
            <person name="Ross J.A."/>
            <person name="Koboldt D.C."/>
            <person name="Staisch J.E."/>
            <person name="Chamberlin H.M."/>
            <person name="Gupta B.P."/>
            <person name="Miller R.D."/>
            <person name="Baird S.E."/>
            <person name="Haag E.S."/>
        </authorList>
    </citation>
    <scope>NUCLEOTIDE SEQUENCE [LARGE SCALE GENOMIC DNA]</scope>
    <source>
        <strain evidence="1 2">AF16</strain>
    </source>
</reference>
<dbReference type="InParanoid" id="B6IGE6"/>
<evidence type="ECO:0000313" key="2">
    <source>
        <dbReference type="Proteomes" id="UP000008549"/>
    </source>
</evidence>
<dbReference type="EMBL" id="HE601320">
    <property type="protein sequence ID" value="CAR98976.1"/>
    <property type="molecule type" value="Genomic_DNA"/>
</dbReference>
<reference evidence="1 2" key="1">
    <citation type="journal article" date="2003" name="PLoS Biol.">
        <title>The genome sequence of Caenorhabditis briggsae: a platform for comparative genomics.</title>
        <authorList>
            <person name="Stein L.D."/>
            <person name="Bao Z."/>
            <person name="Blasiar D."/>
            <person name="Blumenthal T."/>
            <person name="Brent M.R."/>
            <person name="Chen N."/>
            <person name="Chinwalla A."/>
            <person name="Clarke L."/>
            <person name="Clee C."/>
            <person name="Coghlan A."/>
            <person name="Coulson A."/>
            <person name="D'Eustachio P."/>
            <person name="Fitch D.H."/>
            <person name="Fulton L.A."/>
            <person name="Fulton R.E."/>
            <person name="Griffiths-Jones S."/>
            <person name="Harris T.W."/>
            <person name="Hillier L.W."/>
            <person name="Kamath R."/>
            <person name="Kuwabara P.E."/>
            <person name="Mardis E.R."/>
            <person name="Marra M.A."/>
            <person name="Miner T.L."/>
            <person name="Minx P."/>
            <person name="Mullikin J.C."/>
            <person name="Plumb R.W."/>
            <person name="Rogers J."/>
            <person name="Schein J.E."/>
            <person name="Sohrmann M."/>
            <person name="Spieth J."/>
            <person name="Stajich J.E."/>
            <person name="Wei C."/>
            <person name="Willey D."/>
            <person name="Wilson R.K."/>
            <person name="Durbin R."/>
            <person name="Waterston R.H."/>
        </authorList>
    </citation>
    <scope>NUCLEOTIDE SEQUENCE [LARGE SCALE GENOMIC DNA]</scope>
    <source>
        <strain evidence="1 2">AF16</strain>
    </source>
</reference>
<dbReference type="Proteomes" id="UP000008549">
    <property type="component" value="Unassembled WGS sequence"/>
</dbReference>
<dbReference type="RefSeq" id="XP_045098543.1">
    <property type="nucleotide sequence ID" value="XM_045237124.1"/>
</dbReference>
<proteinExistence type="predicted"/>
<accession>B6IGE6</accession>
<dbReference type="KEGG" id="cbr:CBG_27345"/>
<name>B6IGE6_CAEBR</name>
<sequence>MIRGGTTLGVSEFLNFRTLEFQYFGT</sequence>
<dbReference type="HOGENOM" id="CLU_3417442_0_0_1"/>
<gene>
    <name evidence="1" type="ORF">CBG27345</name>
    <name evidence="1" type="ORF">CBG_27345</name>
</gene>
<dbReference type="CTD" id="68918799"/>
<dbReference type="AlphaFoldDB" id="B6IGE6"/>